<evidence type="ECO:0000313" key="1">
    <source>
        <dbReference type="EMBL" id="KIL45763.1"/>
    </source>
</evidence>
<accession>A0A0C2VP29</accession>
<dbReference type="EMBL" id="JXRP01000017">
    <property type="protein sequence ID" value="KIL45763.1"/>
    <property type="molecule type" value="Genomic_DNA"/>
</dbReference>
<dbReference type="Pfam" id="PF06199">
    <property type="entry name" value="Phage_tail_2"/>
    <property type="match status" value="1"/>
</dbReference>
<sequence length="177" mass="19436">MGMEQGKDIIYLVQRVNVPLGSPPLAVGHQTEGSHSREQDMIDEQTKFGRVVGYGPKSENFEITFYSEIGDSGQSALEDAYDNEEQLKVWRVNTKLNATNKHDARFAYTIIENIETSEPTDGFVEVSTSLPIYLKSQKGELPALSADLIEFAQYGFEAPGETTGSFPNQETAPAPAG</sequence>
<dbReference type="STRING" id="889306.KP78_21120"/>
<proteinExistence type="predicted"/>
<dbReference type="NCBIfam" id="TIGR02126">
    <property type="entry name" value="phgtail_TP901_1"/>
    <property type="match status" value="1"/>
</dbReference>
<organism evidence="1 2">
    <name type="scientific">Jeotgalibacillus soli</name>
    <dbReference type="NCBI Taxonomy" id="889306"/>
    <lineage>
        <taxon>Bacteria</taxon>
        <taxon>Bacillati</taxon>
        <taxon>Bacillota</taxon>
        <taxon>Bacilli</taxon>
        <taxon>Bacillales</taxon>
        <taxon>Caryophanaceae</taxon>
        <taxon>Jeotgalibacillus</taxon>
    </lineage>
</organism>
<keyword evidence="2" id="KW-1185">Reference proteome</keyword>
<dbReference type="PATRIC" id="fig|889306.3.peg.2127"/>
<comment type="caution">
    <text evidence="1">The sequence shown here is derived from an EMBL/GenBank/DDBJ whole genome shotgun (WGS) entry which is preliminary data.</text>
</comment>
<name>A0A0C2VP29_9BACL</name>
<evidence type="ECO:0000313" key="2">
    <source>
        <dbReference type="Proteomes" id="UP000031938"/>
    </source>
</evidence>
<reference evidence="1 2" key="1">
    <citation type="submission" date="2015-01" db="EMBL/GenBank/DDBJ databases">
        <title>Genome sequencing of Jeotgalibacillus soli.</title>
        <authorList>
            <person name="Goh K.M."/>
            <person name="Chan K.-G."/>
            <person name="Yaakop A.S."/>
            <person name="Ee R."/>
            <person name="Gan H.M."/>
            <person name="Chan C.S."/>
        </authorList>
    </citation>
    <scope>NUCLEOTIDE SEQUENCE [LARGE SCALE GENOMIC DNA]</scope>
    <source>
        <strain evidence="1 2">P9</strain>
    </source>
</reference>
<dbReference type="Proteomes" id="UP000031938">
    <property type="component" value="Unassembled WGS sequence"/>
</dbReference>
<evidence type="ECO:0008006" key="3">
    <source>
        <dbReference type="Google" id="ProtNLM"/>
    </source>
</evidence>
<gene>
    <name evidence="1" type="ORF">KP78_21120</name>
</gene>
<protein>
    <recommendedName>
        <fullName evidence="3">Phage major tail protein, TP901-1 family</fullName>
    </recommendedName>
</protein>
<dbReference type="OrthoDB" id="2157094at2"/>
<dbReference type="InterPro" id="IPR011855">
    <property type="entry name" value="Phgtail_TP901_1"/>
</dbReference>
<dbReference type="AlphaFoldDB" id="A0A0C2VP29"/>